<keyword evidence="2 5" id="KW-0812">Transmembrane</keyword>
<feature type="transmembrane region" description="Helical" evidence="5">
    <location>
        <begin position="66"/>
        <end position="90"/>
    </location>
</feature>
<name>A0A0B7K631_BIOOC</name>
<evidence type="ECO:0000256" key="2">
    <source>
        <dbReference type="ARBA" id="ARBA00022692"/>
    </source>
</evidence>
<evidence type="ECO:0000256" key="1">
    <source>
        <dbReference type="ARBA" id="ARBA00004127"/>
    </source>
</evidence>
<protein>
    <recommendedName>
        <fullName evidence="6">CWH43-like N-terminal domain-containing protein</fullName>
    </recommendedName>
</protein>
<feature type="domain" description="CWH43-like N-terminal" evidence="6">
    <location>
        <begin position="66"/>
        <end position="281"/>
    </location>
</feature>
<keyword evidence="4 5" id="KW-0472">Membrane</keyword>
<dbReference type="InterPro" id="IPR050911">
    <property type="entry name" value="DRAM/TMEM150_Autophagy_Mod"/>
</dbReference>
<evidence type="ECO:0000259" key="6">
    <source>
        <dbReference type="Pfam" id="PF10277"/>
    </source>
</evidence>
<proteinExistence type="predicted"/>
<feature type="transmembrane region" description="Helical" evidence="5">
    <location>
        <begin position="120"/>
        <end position="138"/>
    </location>
</feature>
<dbReference type="AlphaFoldDB" id="A0A0B7K631"/>
<accession>A0A0B7K631</accession>
<comment type="subcellular location">
    <subcellularLocation>
        <location evidence="1">Endomembrane system</location>
        <topology evidence="1">Multi-pass membrane protein</topology>
    </subcellularLocation>
</comment>
<dbReference type="GO" id="GO:0012505">
    <property type="term" value="C:endomembrane system"/>
    <property type="evidence" value="ECO:0007669"/>
    <property type="project" value="UniProtKB-SubCell"/>
</dbReference>
<dbReference type="InterPro" id="IPR019402">
    <property type="entry name" value="CWH43_N"/>
</dbReference>
<feature type="transmembrane region" description="Helical" evidence="5">
    <location>
        <begin position="259"/>
        <end position="283"/>
    </location>
</feature>
<reference evidence="7" key="1">
    <citation type="submission" date="2015-01" db="EMBL/GenBank/DDBJ databases">
        <authorList>
            <person name="Durling Mikael"/>
        </authorList>
    </citation>
    <scope>NUCLEOTIDE SEQUENCE</scope>
</reference>
<feature type="transmembrane region" description="Helical" evidence="5">
    <location>
        <begin position="159"/>
        <end position="180"/>
    </location>
</feature>
<dbReference type="EMBL" id="CDPU01000021">
    <property type="protein sequence ID" value="CEO51022.1"/>
    <property type="molecule type" value="Genomic_DNA"/>
</dbReference>
<feature type="transmembrane region" description="Helical" evidence="5">
    <location>
        <begin position="228"/>
        <end position="247"/>
    </location>
</feature>
<evidence type="ECO:0000256" key="5">
    <source>
        <dbReference type="SAM" id="Phobius"/>
    </source>
</evidence>
<dbReference type="GO" id="GO:0005886">
    <property type="term" value="C:plasma membrane"/>
    <property type="evidence" value="ECO:0007669"/>
    <property type="project" value="TreeGrafter"/>
</dbReference>
<organism evidence="7">
    <name type="scientific">Bionectria ochroleuca</name>
    <name type="common">Gliocladium roseum</name>
    <dbReference type="NCBI Taxonomy" id="29856"/>
    <lineage>
        <taxon>Eukaryota</taxon>
        <taxon>Fungi</taxon>
        <taxon>Dikarya</taxon>
        <taxon>Ascomycota</taxon>
        <taxon>Pezizomycotina</taxon>
        <taxon>Sordariomycetes</taxon>
        <taxon>Hypocreomycetidae</taxon>
        <taxon>Hypocreales</taxon>
        <taxon>Bionectriaceae</taxon>
        <taxon>Clonostachys</taxon>
    </lineage>
</organism>
<dbReference type="PANTHER" id="PTHR21324">
    <property type="entry name" value="FASTING-INDUCIBLE INTEGRAL MEMBRANE PROTEIN TM6P1-RELATED"/>
    <property type="match status" value="1"/>
</dbReference>
<evidence type="ECO:0000313" key="7">
    <source>
        <dbReference type="EMBL" id="CEO51022.1"/>
    </source>
</evidence>
<evidence type="ECO:0000256" key="3">
    <source>
        <dbReference type="ARBA" id="ARBA00022989"/>
    </source>
</evidence>
<dbReference type="Pfam" id="PF10277">
    <property type="entry name" value="Frag1"/>
    <property type="match status" value="1"/>
</dbReference>
<dbReference type="PANTHER" id="PTHR21324:SF2">
    <property type="entry name" value="EG:22E5.9 PROTEIN"/>
    <property type="match status" value="1"/>
</dbReference>
<gene>
    <name evidence="7" type="ORF">BN869_000007080_1</name>
</gene>
<keyword evidence="3 5" id="KW-1133">Transmembrane helix</keyword>
<evidence type="ECO:0000256" key="4">
    <source>
        <dbReference type="ARBA" id="ARBA00023136"/>
    </source>
</evidence>
<sequence>HRKSLLKFIQARVDSNTHSFCSYPCGWRPPPSPGRINTSVNAPPHPACITIAFISFTMKRPAFISYWAFPIISGLVWLGMLLGMLLSWIIDENSRHYDTMSERATIAYISNIGADRLQPLFITGCTLTAVFLDAAFIAERWLRHKGRLVPNSSKGEKALSILSLLFAAVGTVGLICLSIFKTGTHGRLHWVFLALFIIGYLISAIFLCWEYQRLQYKNRDFPELRLSFWIKLTFIIVELGLLIAFGACSRTRNTNAAAVLEWIISFIFSFYVFSFVIDLWPAVETKDPSKRHKKLTEREMEEAASISNNSN</sequence>
<feature type="transmembrane region" description="Helical" evidence="5">
    <location>
        <begin position="186"/>
        <end position="207"/>
    </location>
</feature>
<feature type="non-terminal residue" evidence="7">
    <location>
        <position position="1"/>
    </location>
</feature>